<comment type="caution">
    <text evidence="4">The sequence shown here is derived from an EMBL/GenBank/DDBJ whole genome shotgun (WGS) entry which is preliminary data.</text>
</comment>
<dbReference type="Proteomes" id="UP001548590">
    <property type="component" value="Unassembled WGS sequence"/>
</dbReference>
<feature type="chain" id="PRO_5044952741" evidence="2">
    <location>
        <begin position="30"/>
        <end position="467"/>
    </location>
</feature>
<evidence type="ECO:0000256" key="3">
    <source>
        <dbReference type="SAM" id="Coils"/>
    </source>
</evidence>
<keyword evidence="2" id="KW-1134">Transmembrane beta strand</keyword>
<feature type="signal peptide" evidence="2">
    <location>
        <begin position="1"/>
        <end position="29"/>
    </location>
</feature>
<keyword evidence="3" id="KW-0175">Coiled coil</keyword>
<evidence type="ECO:0000256" key="1">
    <source>
        <dbReference type="ARBA" id="ARBA00007613"/>
    </source>
</evidence>
<keyword evidence="2" id="KW-0449">Lipoprotein</keyword>
<sequence length="467" mass="50553">MSMSSAPSSRRALCALLAAALTLSGCSSLIRTPYTAPRLESPASWLHADKTGSTTPASLQRWWEAFADPALNAHMEEALRSNADLAAAAITLRRARLQAGLADSDLWPTASASVGQKLSRPMRGEKSISRSYSASAGLSWQLDLWGKLASARDASQWEASATEEDRNATALSLSGSVATFYWQLGLLNEEVALSRQNLEYSEKTLDLTRRKFAAGAVSRLDVLSAEQSIASQRSSLANLIQQQEEARTSFALLFGGAPQRRFDEPATLPRSNLPEVEPGLPASLLAARPDLKAAELRLRSTLASGDATRASYYPDLSLTGSLGSSSDRLRSVLNNPVAALATELSLPFLNAREMRLSKQVAQADYDLAVVNFRKTFYTALGDVENALSARRQYQEQAAELERSLAAAEEIERINDARYRAGAIPLQTLLDAQQTRRSAQTSLIQTRYNLLASQATLNLALGGNFSAQ</sequence>
<keyword evidence="2" id="KW-0812">Transmembrane</keyword>
<feature type="coiled-coil region" evidence="3">
    <location>
        <begin position="383"/>
        <end position="410"/>
    </location>
</feature>
<dbReference type="InterPro" id="IPR010131">
    <property type="entry name" value="MdtP/NodT-like"/>
</dbReference>
<dbReference type="InterPro" id="IPR003423">
    <property type="entry name" value="OMP_efflux"/>
</dbReference>
<name>A0ABV2CKV7_9RHOO</name>
<dbReference type="Pfam" id="PF02321">
    <property type="entry name" value="OEP"/>
    <property type="match status" value="2"/>
</dbReference>
<dbReference type="Gene3D" id="2.20.200.10">
    <property type="entry name" value="Outer membrane efflux proteins (OEP)"/>
    <property type="match status" value="1"/>
</dbReference>
<proteinExistence type="inferred from homology"/>
<dbReference type="SUPFAM" id="SSF56954">
    <property type="entry name" value="Outer membrane efflux proteins (OEP)"/>
    <property type="match status" value="1"/>
</dbReference>
<dbReference type="Gene3D" id="1.20.1600.10">
    <property type="entry name" value="Outer membrane efflux proteins (OEP)"/>
    <property type="match status" value="1"/>
</dbReference>
<dbReference type="PANTHER" id="PTHR30203">
    <property type="entry name" value="OUTER MEMBRANE CATION EFFLUX PROTEIN"/>
    <property type="match status" value="1"/>
</dbReference>
<protein>
    <submittedName>
        <fullName evidence="4">Efflux transporter outer membrane subunit</fullName>
    </submittedName>
</protein>
<gene>
    <name evidence="4" type="ORF">ABVT11_01725</name>
</gene>
<keyword evidence="2" id="KW-0472">Membrane</keyword>
<dbReference type="NCBIfam" id="TIGR01845">
    <property type="entry name" value="outer_NodT"/>
    <property type="match status" value="1"/>
</dbReference>
<keyword evidence="2" id="KW-0732">Signal</keyword>
<keyword evidence="5" id="KW-1185">Reference proteome</keyword>
<comment type="similarity">
    <text evidence="1 2">Belongs to the outer membrane factor (OMF) (TC 1.B.17) family.</text>
</comment>
<dbReference type="EMBL" id="JBEWLZ010000001">
    <property type="protein sequence ID" value="MET1488530.1"/>
    <property type="molecule type" value="Genomic_DNA"/>
</dbReference>
<comment type="subcellular location">
    <subcellularLocation>
        <location evidence="2">Cell membrane</location>
        <topology evidence="2">Lipid-anchor</topology>
    </subcellularLocation>
</comment>
<dbReference type="PANTHER" id="PTHR30203:SF32">
    <property type="entry name" value="CATION EFFLUX SYSTEM PROTEIN CUSC"/>
    <property type="match status" value="1"/>
</dbReference>
<dbReference type="RefSeq" id="WP_345926727.1">
    <property type="nucleotide sequence ID" value="NZ_JBDIVF010000003.1"/>
</dbReference>
<evidence type="ECO:0000313" key="5">
    <source>
        <dbReference type="Proteomes" id="UP001548590"/>
    </source>
</evidence>
<reference evidence="4 5" key="1">
    <citation type="submission" date="2024-07" db="EMBL/GenBank/DDBJ databases">
        <title>Uliginosibacterium paludis KCTC:42655.</title>
        <authorList>
            <person name="Kim M.K."/>
        </authorList>
    </citation>
    <scope>NUCLEOTIDE SEQUENCE [LARGE SCALE GENOMIC DNA]</scope>
    <source>
        <strain evidence="4 5">KCTC 42655</strain>
    </source>
</reference>
<organism evidence="4 5">
    <name type="scientific">Uliginosibacterium paludis</name>
    <dbReference type="NCBI Taxonomy" id="1615952"/>
    <lineage>
        <taxon>Bacteria</taxon>
        <taxon>Pseudomonadati</taxon>
        <taxon>Pseudomonadota</taxon>
        <taxon>Betaproteobacteria</taxon>
        <taxon>Rhodocyclales</taxon>
        <taxon>Zoogloeaceae</taxon>
        <taxon>Uliginosibacterium</taxon>
    </lineage>
</organism>
<evidence type="ECO:0000256" key="2">
    <source>
        <dbReference type="RuleBase" id="RU362097"/>
    </source>
</evidence>
<evidence type="ECO:0000313" key="4">
    <source>
        <dbReference type="EMBL" id="MET1488530.1"/>
    </source>
</evidence>
<accession>A0ABV2CKV7</accession>
<keyword evidence="2" id="KW-0564">Palmitate</keyword>